<dbReference type="EC" id="2.1.1.206" evidence="5 14"/>
<dbReference type="SUPFAM" id="SSF75217">
    <property type="entry name" value="alpha/beta knot"/>
    <property type="match status" value="1"/>
</dbReference>
<dbReference type="Pfam" id="PF01994">
    <property type="entry name" value="Trm56"/>
    <property type="match status" value="1"/>
</dbReference>
<dbReference type="AlphaFoldDB" id="A0A650CDX1"/>
<dbReference type="Gene3D" id="3.40.1280.10">
    <property type="match status" value="1"/>
</dbReference>
<evidence type="ECO:0000256" key="7">
    <source>
        <dbReference type="ARBA" id="ARBA00022490"/>
    </source>
</evidence>
<organism evidence="15 16">
    <name type="scientific">Sulfurisphaera ohwakuensis</name>
    <dbReference type="NCBI Taxonomy" id="69656"/>
    <lineage>
        <taxon>Archaea</taxon>
        <taxon>Thermoproteota</taxon>
        <taxon>Thermoprotei</taxon>
        <taxon>Sulfolobales</taxon>
        <taxon>Sulfolobaceae</taxon>
        <taxon>Sulfurisphaera</taxon>
    </lineage>
</organism>
<evidence type="ECO:0000256" key="2">
    <source>
        <dbReference type="ARBA" id="ARBA00004496"/>
    </source>
</evidence>
<feature type="binding site" evidence="14">
    <location>
        <position position="87"/>
    </location>
    <ligand>
        <name>S-adenosyl-L-methionine</name>
        <dbReference type="ChEBI" id="CHEBI:59789"/>
    </ligand>
</feature>
<comment type="function">
    <text evidence="1 14">Specifically catalyzes the AdoMet-dependent 2'-O-ribose methylation of cytidine at position 56 in tRNAs.</text>
</comment>
<evidence type="ECO:0000256" key="14">
    <source>
        <dbReference type="HAMAP-Rule" id="MF_00077"/>
    </source>
</evidence>
<keyword evidence="16" id="KW-1185">Reference proteome</keyword>
<dbReference type="Proteomes" id="UP000427373">
    <property type="component" value="Chromosome"/>
</dbReference>
<evidence type="ECO:0000256" key="5">
    <source>
        <dbReference type="ARBA" id="ARBA00012624"/>
    </source>
</evidence>
<feature type="binding site" evidence="14">
    <location>
        <begin position="131"/>
        <end position="138"/>
    </location>
    <ligand>
        <name>S-adenosyl-L-methionine</name>
        <dbReference type="ChEBI" id="CHEBI:59789"/>
    </ligand>
</feature>
<name>A0A650CDX1_SULOH</name>
<evidence type="ECO:0000256" key="3">
    <source>
        <dbReference type="ARBA" id="ARBA00010324"/>
    </source>
</evidence>
<keyword evidence="8 14" id="KW-0489">Methyltransferase</keyword>
<feature type="binding site" evidence="14">
    <location>
        <begin position="113"/>
        <end position="117"/>
    </location>
    <ligand>
        <name>S-adenosyl-L-methionine</name>
        <dbReference type="ChEBI" id="CHEBI:59789"/>
    </ligand>
</feature>
<protein>
    <recommendedName>
        <fullName evidence="6 14">tRNA (cytidine(56)-2'-O)-methyltransferase</fullName>
        <ecNumber evidence="5 14">2.1.1.206</ecNumber>
    </recommendedName>
    <alternativeName>
        <fullName evidence="12 14">tRNA ribose 2'-O-methyltransferase aTrm56</fullName>
    </alternativeName>
</protein>
<evidence type="ECO:0000256" key="8">
    <source>
        <dbReference type="ARBA" id="ARBA00022603"/>
    </source>
</evidence>
<sequence>MNLKDIYVLRLHHRLERDKRVTTHVALVARAFGAKGIFIHGEDMNLLKTIEKVKANWGGKYFSIEFVKNPKKVVREWRSSGGIVVHLTMYGIPIDNIIEKIIEKNTKILVIVGSEKVEGWYYYNSDYNIAIGNQPHSEVAALAIFLDRIYKGGELNIQFSDAKLSIIPQERGKKVRKNE</sequence>
<evidence type="ECO:0000256" key="11">
    <source>
        <dbReference type="ARBA" id="ARBA00022694"/>
    </source>
</evidence>
<dbReference type="InterPro" id="IPR029028">
    <property type="entry name" value="Alpha/beta_knot_MTases"/>
</dbReference>
<dbReference type="InterPro" id="IPR002845">
    <property type="entry name" value="tRNA_mtfrase_aTrm56"/>
</dbReference>
<keyword evidence="9 14" id="KW-0808">Transferase</keyword>
<keyword evidence="7 14" id="KW-0963">Cytoplasm</keyword>
<comment type="subcellular location">
    <subcellularLocation>
        <location evidence="2 14">Cytoplasm</location>
    </subcellularLocation>
</comment>
<dbReference type="PIRSF" id="PIRSF016123">
    <property type="entry name" value="UCP016123"/>
    <property type="match status" value="1"/>
</dbReference>
<dbReference type="GO" id="GO:0002128">
    <property type="term" value="P:tRNA nucleoside ribose methylation"/>
    <property type="evidence" value="ECO:0007669"/>
    <property type="project" value="UniProtKB-UniRule"/>
</dbReference>
<gene>
    <name evidence="15" type="ORF">D1869_01275</name>
</gene>
<keyword evidence="11 14" id="KW-0819">tRNA processing</keyword>
<evidence type="ECO:0000256" key="13">
    <source>
        <dbReference type="ARBA" id="ARBA00047792"/>
    </source>
</evidence>
<accession>A0A650CDX1</accession>
<evidence type="ECO:0000256" key="4">
    <source>
        <dbReference type="ARBA" id="ARBA00011738"/>
    </source>
</evidence>
<reference evidence="15 16" key="1">
    <citation type="submission" date="2019-10" db="EMBL/GenBank/DDBJ databases">
        <title>Genome Sequences from Six Type Strain Members of the Archaeal Family Sulfolobaceae: Acidianus ambivalens, Acidianus infernus, Metallosphaera prunae, Stygiolobus azoricus, Sulfolobus metallicus, and Sulfurisphaera ohwakuensis.</title>
        <authorList>
            <person name="Counts J.A."/>
            <person name="Kelly R.M."/>
        </authorList>
    </citation>
    <scope>NUCLEOTIDE SEQUENCE [LARGE SCALE GENOMIC DNA]</scope>
    <source>
        <strain evidence="15 16">TA-1</strain>
    </source>
</reference>
<evidence type="ECO:0000256" key="6">
    <source>
        <dbReference type="ARBA" id="ARBA00013709"/>
    </source>
</evidence>
<evidence type="ECO:0000256" key="1">
    <source>
        <dbReference type="ARBA" id="ARBA00003959"/>
    </source>
</evidence>
<comment type="catalytic activity">
    <reaction evidence="13 14">
        <text>cytidine(56) in tRNA + S-adenosyl-L-methionine = 2'-O-methylcytidine(56) in tRNA + S-adenosyl-L-homocysteine + H(+)</text>
        <dbReference type="Rhea" id="RHEA:42968"/>
        <dbReference type="Rhea" id="RHEA-COMP:10308"/>
        <dbReference type="Rhea" id="RHEA-COMP:10309"/>
        <dbReference type="ChEBI" id="CHEBI:15378"/>
        <dbReference type="ChEBI" id="CHEBI:57856"/>
        <dbReference type="ChEBI" id="CHEBI:59789"/>
        <dbReference type="ChEBI" id="CHEBI:74495"/>
        <dbReference type="ChEBI" id="CHEBI:82748"/>
        <dbReference type="EC" id="2.1.1.206"/>
    </reaction>
</comment>
<dbReference type="InterPro" id="IPR029026">
    <property type="entry name" value="tRNA_m1G_MTases_N"/>
</dbReference>
<comment type="similarity">
    <text evidence="3 14">Belongs to the aTrm56 family.</text>
</comment>
<comment type="subunit">
    <text evidence="4 14">Homodimer.</text>
</comment>
<dbReference type="CDD" id="cd18083">
    <property type="entry name" value="aTrm56-like"/>
    <property type="match status" value="1"/>
</dbReference>
<dbReference type="PANTHER" id="PTHR42197">
    <property type="entry name" value="TRNA (CYTIDINE(56)-2'-O)-METHYLTRANSFERASE"/>
    <property type="match status" value="1"/>
</dbReference>
<proteinExistence type="inferred from homology"/>
<dbReference type="GO" id="GO:0106059">
    <property type="term" value="F:tRNA (cytidine(56)-2'-O)-methyltransferase activity"/>
    <property type="evidence" value="ECO:0007669"/>
    <property type="project" value="UniProtKB-EC"/>
</dbReference>
<evidence type="ECO:0000256" key="12">
    <source>
        <dbReference type="ARBA" id="ARBA00029826"/>
    </source>
</evidence>
<evidence type="ECO:0000313" key="16">
    <source>
        <dbReference type="Proteomes" id="UP000427373"/>
    </source>
</evidence>
<keyword evidence="10 14" id="KW-0949">S-adenosyl-L-methionine</keyword>
<dbReference type="KEGG" id="soh:D1869_01275"/>
<evidence type="ECO:0000256" key="9">
    <source>
        <dbReference type="ARBA" id="ARBA00022679"/>
    </source>
</evidence>
<dbReference type="EMBL" id="CP045484">
    <property type="protein sequence ID" value="QGR15968.1"/>
    <property type="molecule type" value="Genomic_DNA"/>
</dbReference>
<dbReference type="GO" id="GO:0005737">
    <property type="term" value="C:cytoplasm"/>
    <property type="evidence" value="ECO:0007669"/>
    <property type="project" value="UniProtKB-SubCell"/>
</dbReference>
<evidence type="ECO:0000313" key="15">
    <source>
        <dbReference type="EMBL" id="QGR15968.1"/>
    </source>
</evidence>
<dbReference type="HAMAP" id="MF_00077">
    <property type="entry name" value="tRNA_methyltr_aTrm56"/>
    <property type="match status" value="1"/>
</dbReference>
<dbReference type="PANTHER" id="PTHR42197:SF1">
    <property type="entry name" value="TRNA (CYTIDINE(56)-2'-O)-METHYLTRANSFERASE"/>
    <property type="match status" value="1"/>
</dbReference>
<evidence type="ECO:0000256" key="10">
    <source>
        <dbReference type="ARBA" id="ARBA00022691"/>
    </source>
</evidence>